<evidence type="ECO:0000256" key="3">
    <source>
        <dbReference type="ARBA" id="ARBA00022491"/>
    </source>
</evidence>
<dbReference type="InterPro" id="IPR027417">
    <property type="entry name" value="P-loop_NTPase"/>
</dbReference>
<feature type="domain" description="PAS" evidence="11">
    <location>
        <begin position="79"/>
        <end position="130"/>
    </location>
</feature>
<dbReference type="InterPro" id="IPR009057">
    <property type="entry name" value="Homeodomain-like_sf"/>
</dbReference>
<dbReference type="RefSeq" id="WP_377365645.1">
    <property type="nucleotide sequence ID" value="NZ_JBHTMN010000004.1"/>
</dbReference>
<dbReference type="CDD" id="cd00130">
    <property type="entry name" value="PAS"/>
    <property type="match status" value="1"/>
</dbReference>
<gene>
    <name evidence="13" type="ORF">ACFQ45_04220</name>
</gene>
<dbReference type="NCBIfam" id="TIGR04381">
    <property type="entry name" value="HTH_TypR"/>
    <property type="match status" value="1"/>
</dbReference>
<evidence type="ECO:0000256" key="6">
    <source>
        <dbReference type="ARBA" id="ARBA00023015"/>
    </source>
</evidence>
<evidence type="ECO:0000256" key="4">
    <source>
        <dbReference type="ARBA" id="ARBA00022741"/>
    </source>
</evidence>
<dbReference type="Pfam" id="PF25601">
    <property type="entry name" value="AAA_lid_14"/>
    <property type="match status" value="1"/>
</dbReference>
<proteinExistence type="predicted"/>
<dbReference type="SMART" id="SM00091">
    <property type="entry name" value="PAS"/>
    <property type="match status" value="1"/>
</dbReference>
<evidence type="ECO:0000256" key="7">
    <source>
        <dbReference type="ARBA" id="ARBA00023125"/>
    </source>
</evidence>
<name>A0ABW4AZX6_9GAMM</name>
<protein>
    <submittedName>
        <fullName evidence="13">TyrR/PhhR family helix-turn-helix DNA-binding protein</fullName>
    </submittedName>
</protein>
<dbReference type="InterPro" id="IPR002078">
    <property type="entry name" value="Sigma_54_int"/>
</dbReference>
<dbReference type="PROSITE" id="PS50112">
    <property type="entry name" value="PAS"/>
    <property type="match status" value="1"/>
</dbReference>
<dbReference type="Proteomes" id="UP001597059">
    <property type="component" value="Unassembled WGS sequence"/>
</dbReference>
<comment type="caution">
    <text evidence="13">The sequence shown here is derived from an EMBL/GenBank/DDBJ whole genome shotgun (WGS) entry which is preliminary data.</text>
</comment>
<evidence type="ECO:0000259" key="12">
    <source>
        <dbReference type="PROSITE" id="PS51671"/>
    </source>
</evidence>
<dbReference type="Pfam" id="PF18024">
    <property type="entry name" value="HTH_50"/>
    <property type="match status" value="1"/>
</dbReference>
<dbReference type="InterPro" id="IPR035965">
    <property type="entry name" value="PAS-like_dom_sf"/>
</dbReference>
<sequence>MRLEIRCEDRIGMAREVLDLLIPYGIDMRRIEIDSTAGRLYVGFDDIEFRQLQRLLSDLRRLSGVDDVKTVNFTPSEREQNALLTLMEALPDGVVAVDLAGNVTLATRRAVQDIGVAREALIGHPLGDFIRSVPFERLDWQDLGSGVTKRVRLNGQLVLLEMQPFFVSNETEALVCAGGVIHIRSAQRLERQTSSLRKAPAALSSLGNPLGDQVVKSPTMLKLFKVAQAYFENDTPMLVTGELATGKKHIVQTLFNEWKTRHLELDARLGQVSGSLLTVEQLTEVLKTNAWVVVEDFERMSKPCQIFLARWLAEQPEKLYQEESPTRVIALSRMKASELAHMPDLLPELFYSVNSFQMDVPPLRQRREDLSNIVKGLLDSLVERVGLPSVSVSKEAMALMKVHHWSGNFKELEACLAQAANIATEGVIDVDDLPIEVSESMPIELMDNSLDKTLKAYEAELLRKLYPRYPSTRKLAQFLNVSHSSIASKLKEYGIT</sequence>
<accession>A0ABW4AZX6</accession>
<keyword evidence="7 13" id="KW-0238">DNA-binding</keyword>
<dbReference type="SUPFAM" id="SSF55021">
    <property type="entry name" value="ACT-like"/>
    <property type="match status" value="1"/>
</dbReference>
<organism evidence="13 14">
    <name type="scientific">Rhodanobacter aciditrophus</name>
    <dbReference type="NCBI Taxonomy" id="1623218"/>
    <lineage>
        <taxon>Bacteria</taxon>
        <taxon>Pseudomonadati</taxon>
        <taxon>Pseudomonadota</taxon>
        <taxon>Gammaproteobacteria</taxon>
        <taxon>Lysobacterales</taxon>
        <taxon>Rhodanobacteraceae</taxon>
        <taxon>Rhodanobacter</taxon>
    </lineage>
</organism>
<feature type="domain" description="ACT" evidence="12">
    <location>
        <begin position="2"/>
        <end position="76"/>
    </location>
</feature>
<dbReference type="Gene3D" id="3.40.50.300">
    <property type="entry name" value="P-loop containing nucleotide triphosphate hydrolases"/>
    <property type="match status" value="1"/>
</dbReference>
<keyword evidence="5" id="KW-0067">ATP-binding</keyword>
<dbReference type="PANTHER" id="PTHR32071">
    <property type="entry name" value="TRANSCRIPTIONAL REGULATORY PROTEIN"/>
    <property type="match status" value="1"/>
</dbReference>
<dbReference type="InterPro" id="IPR058031">
    <property type="entry name" value="AAA_lid_NorR"/>
</dbReference>
<keyword evidence="3" id="KW-0678">Repressor</keyword>
<dbReference type="CDD" id="cd04877">
    <property type="entry name" value="ACT_TyrR"/>
    <property type="match status" value="1"/>
</dbReference>
<evidence type="ECO:0000256" key="8">
    <source>
        <dbReference type="ARBA" id="ARBA00023159"/>
    </source>
</evidence>
<dbReference type="SUPFAM" id="SSF52540">
    <property type="entry name" value="P-loop containing nucleoside triphosphate hydrolases"/>
    <property type="match status" value="1"/>
</dbReference>
<dbReference type="Pfam" id="PF14532">
    <property type="entry name" value="Sigma54_activ_2"/>
    <property type="match status" value="1"/>
</dbReference>
<evidence type="ECO:0000256" key="5">
    <source>
        <dbReference type="ARBA" id="ARBA00022840"/>
    </source>
</evidence>
<dbReference type="SUPFAM" id="SSF55785">
    <property type="entry name" value="PYP-like sensor domain (PAS domain)"/>
    <property type="match status" value="1"/>
</dbReference>
<keyword evidence="8" id="KW-0010">Activator</keyword>
<dbReference type="InterPro" id="IPR000014">
    <property type="entry name" value="PAS"/>
</dbReference>
<evidence type="ECO:0000256" key="9">
    <source>
        <dbReference type="ARBA" id="ARBA00023163"/>
    </source>
</evidence>
<dbReference type="PANTHER" id="PTHR32071:SF3">
    <property type="entry name" value="HTH-TYPE TRANSCRIPTIONAL REGULATORY PROTEIN TYRR"/>
    <property type="match status" value="1"/>
</dbReference>
<keyword evidence="4" id="KW-0547">Nucleotide-binding</keyword>
<evidence type="ECO:0000256" key="2">
    <source>
        <dbReference type="ARBA" id="ARBA00022490"/>
    </source>
</evidence>
<dbReference type="SUPFAM" id="SSF46689">
    <property type="entry name" value="Homeodomain-like"/>
    <property type="match status" value="1"/>
</dbReference>
<dbReference type="InterPro" id="IPR030828">
    <property type="entry name" value="HTH_TyrR"/>
</dbReference>
<keyword evidence="14" id="KW-1185">Reference proteome</keyword>
<evidence type="ECO:0000259" key="11">
    <source>
        <dbReference type="PROSITE" id="PS50112"/>
    </source>
</evidence>
<dbReference type="Gene3D" id="3.30.70.260">
    <property type="match status" value="1"/>
</dbReference>
<dbReference type="Gene3D" id="1.10.10.60">
    <property type="entry name" value="Homeodomain-like"/>
    <property type="match status" value="1"/>
</dbReference>
<feature type="domain" description="Sigma-54 factor interaction" evidence="10">
    <location>
        <begin position="213"/>
        <end position="421"/>
    </location>
</feature>
<evidence type="ECO:0000256" key="1">
    <source>
        <dbReference type="ARBA" id="ARBA00004496"/>
    </source>
</evidence>
<dbReference type="Gene3D" id="1.10.8.60">
    <property type="match status" value="1"/>
</dbReference>
<evidence type="ECO:0000313" key="14">
    <source>
        <dbReference type="Proteomes" id="UP001597059"/>
    </source>
</evidence>
<dbReference type="InterPro" id="IPR045865">
    <property type="entry name" value="ACT-like_dom_sf"/>
</dbReference>
<dbReference type="EMBL" id="JBHTMN010000004">
    <property type="protein sequence ID" value="MFD1382556.1"/>
    <property type="molecule type" value="Genomic_DNA"/>
</dbReference>
<evidence type="ECO:0000259" key="10">
    <source>
        <dbReference type="PROSITE" id="PS50045"/>
    </source>
</evidence>
<keyword evidence="6" id="KW-0805">Transcription regulation</keyword>
<comment type="subcellular location">
    <subcellularLocation>
        <location evidence="1">Cytoplasm</location>
    </subcellularLocation>
</comment>
<reference evidence="14" key="1">
    <citation type="journal article" date="2019" name="Int. J. Syst. Evol. Microbiol.">
        <title>The Global Catalogue of Microorganisms (GCM) 10K type strain sequencing project: providing services to taxonomists for standard genome sequencing and annotation.</title>
        <authorList>
            <consortium name="The Broad Institute Genomics Platform"/>
            <consortium name="The Broad Institute Genome Sequencing Center for Infectious Disease"/>
            <person name="Wu L."/>
            <person name="Ma J."/>
        </authorList>
    </citation>
    <scope>NUCLEOTIDE SEQUENCE [LARGE SCALE GENOMIC DNA]</scope>
    <source>
        <strain evidence="14">JCM 30774</strain>
    </source>
</reference>
<keyword evidence="2" id="KW-0963">Cytoplasm</keyword>
<dbReference type="InterPro" id="IPR002912">
    <property type="entry name" value="ACT_dom"/>
</dbReference>
<keyword evidence="9" id="KW-0804">Transcription</keyword>
<dbReference type="GO" id="GO:0003677">
    <property type="term" value="F:DNA binding"/>
    <property type="evidence" value="ECO:0007669"/>
    <property type="project" value="UniProtKB-KW"/>
</dbReference>
<evidence type="ECO:0000313" key="13">
    <source>
        <dbReference type="EMBL" id="MFD1382556.1"/>
    </source>
</evidence>
<dbReference type="Gene3D" id="3.30.450.20">
    <property type="entry name" value="PAS domain"/>
    <property type="match status" value="1"/>
</dbReference>
<dbReference type="PROSITE" id="PS50045">
    <property type="entry name" value="SIGMA54_INTERACT_4"/>
    <property type="match status" value="1"/>
</dbReference>
<dbReference type="PROSITE" id="PS51671">
    <property type="entry name" value="ACT"/>
    <property type="match status" value="1"/>
</dbReference>